<feature type="compositionally biased region" description="Polar residues" evidence="1">
    <location>
        <begin position="128"/>
        <end position="139"/>
    </location>
</feature>
<feature type="compositionally biased region" description="Basic and acidic residues" evidence="1">
    <location>
        <begin position="185"/>
        <end position="197"/>
    </location>
</feature>
<proteinExistence type="predicted"/>
<protein>
    <submittedName>
        <fullName evidence="2">Uncharacterized protein</fullName>
    </submittedName>
</protein>
<feature type="compositionally biased region" description="Polar residues" evidence="1">
    <location>
        <begin position="74"/>
        <end position="87"/>
    </location>
</feature>
<feature type="compositionally biased region" description="Pro residues" evidence="1">
    <location>
        <begin position="238"/>
        <end position="248"/>
    </location>
</feature>
<dbReference type="OrthoDB" id="3563803at2759"/>
<name>A0A8H7W7X4_9HELO</name>
<dbReference type="Proteomes" id="UP000664132">
    <property type="component" value="Unassembled WGS sequence"/>
</dbReference>
<feature type="region of interest" description="Disordered" evidence="1">
    <location>
        <begin position="293"/>
        <end position="415"/>
    </location>
</feature>
<feature type="compositionally biased region" description="Basic and acidic residues" evidence="1">
    <location>
        <begin position="347"/>
        <end position="361"/>
    </location>
</feature>
<reference evidence="2" key="1">
    <citation type="submission" date="2021-02" db="EMBL/GenBank/DDBJ databases">
        <title>Genome sequence Cadophora malorum strain M34.</title>
        <authorList>
            <person name="Stefanovic E."/>
            <person name="Vu D."/>
            <person name="Scully C."/>
            <person name="Dijksterhuis J."/>
            <person name="Roader J."/>
            <person name="Houbraken J."/>
        </authorList>
    </citation>
    <scope>NUCLEOTIDE SEQUENCE</scope>
    <source>
        <strain evidence="2">M34</strain>
    </source>
</reference>
<feature type="region of interest" description="Disordered" evidence="1">
    <location>
        <begin position="32"/>
        <end position="87"/>
    </location>
</feature>
<feature type="compositionally biased region" description="Polar residues" evidence="1">
    <location>
        <begin position="32"/>
        <end position="50"/>
    </location>
</feature>
<feature type="compositionally biased region" description="Basic and acidic residues" evidence="1">
    <location>
        <begin position="371"/>
        <end position="402"/>
    </location>
</feature>
<evidence type="ECO:0000313" key="2">
    <source>
        <dbReference type="EMBL" id="KAG4415603.1"/>
    </source>
</evidence>
<organism evidence="2 3">
    <name type="scientific">Cadophora malorum</name>
    <dbReference type="NCBI Taxonomy" id="108018"/>
    <lineage>
        <taxon>Eukaryota</taxon>
        <taxon>Fungi</taxon>
        <taxon>Dikarya</taxon>
        <taxon>Ascomycota</taxon>
        <taxon>Pezizomycotina</taxon>
        <taxon>Leotiomycetes</taxon>
        <taxon>Helotiales</taxon>
        <taxon>Ploettnerulaceae</taxon>
        <taxon>Cadophora</taxon>
    </lineage>
</organism>
<feature type="region of interest" description="Disordered" evidence="1">
    <location>
        <begin position="118"/>
        <end position="143"/>
    </location>
</feature>
<feature type="region of interest" description="Disordered" evidence="1">
    <location>
        <begin position="458"/>
        <end position="598"/>
    </location>
</feature>
<dbReference type="AlphaFoldDB" id="A0A8H7W7X4"/>
<comment type="caution">
    <text evidence="2">The sequence shown here is derived from an EMBL/GenBank/DDBJ whole genome shotgun (WGS) entry which is preliminary data.</text>
</comment>
<feature type="compositionally biased region" description="Basic and acidic residues" evidence="1">
    <location>
        <begin position="571"/>
        <end position="588"/>
    </location>
</feature>
<feature type="compositionally biased region" description="Basic and acidic residues" evidence="1">
    <location>
        <begin position="553"/>
        <end position="563"/>
    </location>
</feature>
<sequence length="627" mass="68582">MTADRNKFPNLPEFFSVDEQSPIEVDEEVCPINQSLGSPPNVTDVFNDTSISDDKQTRVQRPVLRITNPDVNPDETTQAQDPVTNKQDWAEIRNSTERTRGPATGKALSIHGILTSSKGSLGEGKDTSVPSNIDVNSTADEPPYCQWCPDSTMSRLPAEGELQVYSLTHWAVTTQEVVGDEDEAEQKADENNRREQAIIEGQAYVHRQALNERSGGGPSDFQDDGTAEEVPHWGLQYPDPPANQPTAPPQSQEIGQEHSEVVNQSQALSQLPGPNLEIGSGKLEVAAQYPAPSQFPDIYSSRPEAAARPPTPPQTQDASLERPGTGSQTPVLARKGITFGKTPSPRRSREVDRADSDKASEDPPAYSLERSGCKEISKRLISEGEREETDFGARRPAVKDLEPANEPATANGRPIVGLGAGQIIKSKPRRGSIVSQEVMPEEVVVDFDLENDEHITRPLPAYNVDGVHSSGLREDTGEDQPQVEHEEDVGNPAGSAMLEEADQNHPLLDHQRDIGIAASSAPLAEAGENHPHVEHEEDIGNAAGSETLEEAEENHPHVEHEETVGNTADNGPREKAEENRPHVEHEENVGTVDGNENVQNVEARFVGKVKKFFKIDTWKKPRKQKKD</sequence>
<gene>
    <name evidence="2" type="ORF">IFR04_011272</name>
</gene>
<accession>A0A8H7W7X4</accession>
<feature type="region of interest" description="Disordered" evidence="1">
    <location>
        <begin position="176"/>
        <end position="279"/>
    </location>
</feature>
<keyword evidence="3" id="KW-1185">Reference proteome</keyword>
<evidence type="ECO:0000256" key="1">
    <source>
        <dbReference type="SAM" id="MobiDB-lite"/>
    </source>
</evidence>
<evidence type="ECO:0000313" key="3">
    <source>
        <dbReference type="Proteomes" id="UP000664132"/>
    </source>
</evidence>
<dbReference type="EMBL" id="JAFJYH010000216">
    <property type="protein sequence ID" value="KAG4415603.1"/>
    <property type="molecule type" value="Genomic_DNA"/>
</dbReference>